<dbReference type="KEGG" id="pmrn:116946514"/>
<dbReference type="Pfam" id="PF00209">
    <property type="entry name" value="SNF"/>
    <property type="match status" value="1"/>
</dbReference>
<dbReference type="RefSeq" id="XP_032817369.1">
    <property type="nucleotide sequence ID" value="XM_032961478.1"/>
</dbReference>
<keyword evidence="2 7" id="KW-0813">Transport</keyword>
<evidence type="ECO:0000313" key="10">
    <source>
        <dbReference type="Proteomes" id="UP001318040"/>
    </source>
</evidence>
<feature type="transmembrane region" description="Helical" evidence="9">
    <location>
        <begin position="510"/>
        <end position="530"/>
    </location>
</feature>
<feature type="transmembrane region" description="Helical" evidence="9">
    <location>
        <begin position="435"/>
        <end position="461"/>
    </location>
</feature>
<keyword evidence="7" id="KW-0769">Symport</keyword>
<dbReference type="PRINTS" id="PR00176">
    <property type="entry name" value="NANEUSMPORT"/>
</dbReference>
<feature type="binding site" evidence="6">
    <location>
        <position position="405"/>
    </location>
    <ligand>
        <name>Na(+)</name>
        <dbReference type="ChEBI" id="CHEBI:29101"/>
        <label>1</label>
    </ligand>
</feature>
<dbReference type="PROSITE" id="PS00610">
    <property type="entry name" value="NA_NEUROTRAN_SYMP_1"/>
    <property type="match status" value="1"/>
</dbReference>
<dbReference type="PANTHER" id="PTHR11616:SF109">
    <property type="entry name" value="INACTIVE SODIUM-DEPENDENT NEUTRAL AMINO ACID TRANSPORTER B(0)AT3"/>
    <property type="match status" value="1"/>
</dbReference>
<feature type="binding site" evidence="6">
    <location>
        <position position="25"/>
    </location>
    <ligand>
        <name>Na(+)</name>
        <dbReference type="ChEBI" id="CHEBI:29101"/>
        <label>1</label>
    </ligand>
</feature>
<gene>
    <name evidence="11 12" type="primary">LOC116946514</name>
</gene>
<dbReference type="Proteomes" id="UP001318040">
    <property type="component" value="Chromosome 27"/>
</dbReference>
<evidence type="ECO:0000256" key="4">
    <source>
        <dbReference type="ARBA" id="ARBA00022989"/>
    </source>
</evidence>
<evidence type="ECO:0000256" key="8">
    <source>
        <dbReference type="SAM" id="MobiDB-lite"/>
    </source>
</evidence>
<dbReference type="GO" id="GO:0035725">
    <property type="term" value="P:sodium ion transmembrane transport"/>
    <property type="evidence" value="ECO:0007669"/>
    <property type="project" value="TreeGrafter"/>
</dbReference>
<feature type="transmembrane region" description="Helical" evidence="9">
    <location>
        <begin position="91"/>
        <end position="119"/>
    </location>
</feature>
<feature type="binding site" evidence="6">
    <location>
        <position position="32"/>
    </location>
    <ligand>
        <name>Na(+)</name>
        <dbReference type="ChEBI" id="CHEBI:29101"/>
        <label>1</label>
    </ligand>
</feature>
<feature type="binding site" evidence="6">
    <location>
        <position position="288"/>
    </location>
    <ligand>
        <name>Na(+)</name>
        <dbReference type="ChEBI" id="CHEBI:29101"/>
        <label>1</label>
    </ligand>
</feature>
<dbReference type="PANTHER" id="PTHR11616">
    <property type="entry name" value="SODIUM/CHLORIDE DEPENDENT TRANSPORTER"/>
    <property type="match status" value="1"/>
</dbReference>
<dbReference type="GO" id="GO:0006865">
    <property type="term" value="P:amino acid transport"/>
    <property type="evidence" value="ECO:0007669"/>
    <property type="project" value="TreeGrafter"/>
</dbReference>
<dbReference type="SUPFAM" id="SSF161070">
    <property type="entry name" value="SNF-like"/>
    <property type="match status" value="1"/>
</dbReference>
<evidence type="ECO:0000256" key="6">
    <source>
        <dbReference type="PIRSR" id="PIRSR600175-1"/>
    </source>
</evidence>
<evidence type="ECO:0000256" key="9">
    <source>
        <dbReference type="SAM" id="Phobius"/>
    </source>
</evidence>
<protein>
    <recommendedName>
        <fullName evidence="7">Transporter</fullName>
    </recommendedName>
</protein>
<proteinExistence type="inferred from homology"/>
<dbReference type="GeneID" id="116946514"/>
<dbReference type="GO" id="GO:0015293">
    <property type="term" value="F:symporter activity"/>
    <property type="evidence" value="ECO:0007669"/>
    <property type="project" value="UniProtKB-KW"/>
</dbReference>
<sequence>MNENKGGRERAQWGTKADYLLSCVGFAVGLGNVWRFPYLCQTYGGGAFLIPYFICLVVEGIPIIHLELAIGQRLRQGSVGVWNAIHPLLGGLGITSMLISFLVGVYYNAILAWILWYFFNSFEEPLPWKNCPLNEQGDDYLPECLRSHPVDHFWYRETLNVTGTLEESGGIQWWLGLCLMAAWAAVYLCTLRGIESTGKAVYVTATFPYVILLCFLVRGLTLEGATDGLAYLFTPKLEVLKNPRVWLDASTQIFYSLGLGFGGMMAFSSYNPIENDCERDAVTIACINSATSLFASIPIFSILGFKATTAFTGCLDGNILKLTNEFDLAEGNVTRDSYHVALASLNSTWPQRVHSLGMLTCNLQQNLNQAASGTGLVFIVFTEAILSMPGSQVWSVLFFVMLFMLGLSSMFGHIESILTPLLDLHVFPARFPNEAISGLICGVSLLISLLFTLGSGSYWLIVFDSYVGSLPLLFTAMIELLAVIYIYGYHRFSSDLEFMTGRRPNLYWRVTWCVISPLLLVIIFIAYVAMQSSTPFTYETWNPDYDKFPEKQVRPYPPWMAAVVVLLASVPCLSLPLVALYRLAQGGWPPQTPPLPPPGGLNMGDPADFGGPSTRL</sequence>
<dbReference type="PROSITE" id="PS50267">
    <property type="entry name" value="NA_NEUROTRAN_SYMP_3"/>
    <property type="match status" value="1"/>
</dbReference>
<feature type="transmembrane region" description="Helical" evidence="9">
    <location>
        <begin position="20"/>
        <end position="37"/>
    </location>
</feature>
<evidence type="ECO:0000256" key="1">
    <source>
        <dbReference type="ARBA" id="ARBA00004141"/>
    </source>
</evidence>
<accession>A0AAJ7X0V1</accession>
<evidence type="ECO:0000313" key="11">
    <source>
        <dbReference type="RefSeq" id="XP_032817369.1"/>
    </source>
</evidence>
<evidence type="ECO:0000256" key="5">
    <source>
        <dbReference type="ARBA" id="ARBA00023136"/>
    </source>
</evidence>
<dbReference type="AlphaFoldDB" id="A0AAJ7X0V1"/>
<keyword evidence="6" id="KW-0479">Metal-binding</keyword>
<dbReference type="GO" id="GO:0046872">
    <property type="term" value="F:metal ion binding"/>
    <property type="evidence" value="ECO:0007669"/>
    <property type="project" value="UniProtKB-KW"/>
</dbReference>
<keyword evidence="10" id="KW-1185">Reference proteome</keyword>
<organism evidence="10 11">
    <name type="scientific">Petromyzon marinus</name>
    <name type="common">Sea lamprey</name>
    <dbReference type="NCBI Taxonomy" id="7757"/>
    <lineage>
        <taxon>Eukaryota</taxon>
        <taxon>Metazoa</taxon>
        <taxon>Chordata</taxon>
        <taxon>Craniata</taxon>
        <taxon>Vertebrata</taxon>
        <taxon>Cyclostomata</taxon>
        <taxon>Hyperoartia</taxon>
        <taxon>Petromyzontiformes</taxon>
        <taxon>Petromyzontidae</taxon>
        <taxon>Petromyzon</taxon>
    </lineage>
</organism>
<evidence type="ECO:0000256" key="7">
    <source>
        <dbReference type="RuleBase" id="RU003732"/>
    </source>
</evidence>
<feature type="transmembrane region" description="Helical" evidence="9">
    <location>
        <begin position="467"/>
        <end position="489"/>
    </location>
</feature>
<evidence type="ECO:0000256" key="2">
    <source>
        <dbReference type="ARBA" id="ARBA00022448"/>
    </source>
</evidence>
<feature type="transmembrane region" description="Helical" evidence="9">
    <location>
        <begin position="49"/>
        <end position="70"/>
    </location>
</feature>
<feature type="transmembrane region" description="Helical" evidence="9">
    <location>
        <begin position="393"/>
        <end position="414"/>
    </location>
</feature>
<name>A0AAJ7X0V1_PETMA</name>
<evidence type="ECO:0000313" key="12">
    <source>
        <dbReference type="RefSeq" id="XP_032817370.1"/>
    </source>
</evidence>
<dbReference type="NCBIfam" id="NF037979">
    <property type="entry name" value="Na_transp"/>
    <property type="match status" value="1"/>
</dbReference>
<comment type="subcellular location">
    <subcellularLocation>
        <location evidence="1">Membrane</location>
        <topology evidence="1">Multi-pass membrane protein</topology>
    </subcellularLocation>
</comment>
<keyword evidence="5 9" id="KW-0472">Membrane</keyword>
<evidence type="ECO:0000256" key="3">
    <source>
        <dbReference type="ARBA" id="ARBA00022692"/>
    </source>
</evidence>
<dbReference type="RefSeq" id="XP_032817370.1">
    <property type="nucleotide sequence ID" value="XM_032961479.1"/>
</dbReference>
<comment type="similarity">
    <text evidence="7">Belongs to the sodium:neurotransmitter symporter (SNF) (TC 2.A.22) family.</text>
</comment>
<dbReference type="InterPro" id="IPR000175">
    <property type="entry name" value="Na/ntran_symport"/>
</dbReference>
<feature type="transmembrane region" description="Helical" evidence="9">
    <location>
        <begin position="171"/>
        <end position="189"/>
    </location>
</feature>
<reference evidence="11 12" key="1">
    <citation type="submission" date="2025-04" db="UniProtKB">
        <authorList>
            <consortium name="RefSeq"/>
        </authorList>
    </citation>
    <scope>IDENTIFICATION</scope>
    <source>
        <tissue evidence="11 12">Sperm</tissue>
    </source>
</reference>
<feature type="transmembrane region" description="Helical" evidence="9">
    <location>
        <begin position="559"/>
        <end position="581"/>
    </location>
</feature>
<dbReference type="GO" id="GO:0005886">
    <property type="term" value="C:plasma membrane"/>
    <property type="evidence" value="ECO:0007669"/>
    <property type="project" value="TreeGrafter"/>
</dbReference>
<feature type="binding site" evidence="6">
    <location>
        <position position="28"/>
    </location>
    <ligand>
        <name>Na(+)</name>
        <dbReference type="ChEBI" id="CHEBI:29101"/>
        <label>1</label>
    </ligand>
</feature>
<feature type="binding site" evidence="6">
    <location>
        <position position="256"/>
    </location>
    <ligand>
        <name>Na(+)</name>
        <dbReference type="ChEBI" id="CHEBI:29101"/>
        <label>1</label>
    </ligand>
</feature>
<dbReference type="InterPro" id="IPR037272">
    <property type="entry name" value="SNS_sf"/>
</dbReference>
<feature type="transmembrane region" description="Helical" evidence="9">
    <location>
        <begin position="253"/>
        <end position="270"/>
    </location>
</feature>
<keyword evidence="3 7" id="KW-0812">Transmembrane</keyword>
<feature type="transmembrane region" description="Helical" evidence="9">
    <location>
        <begin position="201"/>
        <end position="221"/>
    </location>
</feature>
<feature type="binding site" evidence="6">
    <location>
        <position position="27"/>
    </location>
    <ligand>
        <name>Na(+)</name>
        <dbReference type="ChEBI" id="CHEBI:29101"/>
        <label>1</label>
    </ligand>
</feature>
<feature type="transmembrane region" description="Helical" evidence="9">
    <location>
        <begin position="282"/>
        <end position="303"/>
    </location>
</feature>
<keyword evidence="4 9" id="KW-1133">Transmembrane helix</keyword>
<feature type="binding site" evidence="6">
    <location>
        <position position="409"/>
    </location>
    <ligand>
        <name>Na(+)</name>
        <dbReference type="ChEBI" id="CHEBI:29101"/>
        <label>1</label>
    </ligand>
</feature>
<keyword evidence="6" id="KW-0915">Sodium</keyword>
<feature type="region of interest" description="Disordered" evidence="8">
    <location>
        <begin position="593"/>
        <end position="616"/>
    </location>
</feature>